<evidence type="ECO:0000313" key="2">
    <source>
        <dbReference type="Proteomes" id="UP000007015"/>
    </source>
</evidence>
<proteinExistence type="predicted"/>
<dbReference type="EMBL" id="CM000136">
    <property type="protein sequence ID" value="EEC68610.1"/>
    <property type="molecule type" value="Genomic_DNA"/>
</dbReference>
<protein>
    <submittedName>
        <fullName evidence="1">Uncharacterized protein</fullName>
    </submittedName>
</protein>
<evidence type="ECO:0000313" key="1">
    <source>
        <dbReference type="EMBL" id="EEC68610.1"/>
    </source>
</evidence>
<dbReference type="HOGENOM" id="CLU_2007723_0_0_1"/>
<dbReference type="Gramene" id="BGIOSGA035690-TA">
    <property type="protein sequence ID" value="BGIOSGA035690-PA"/>
    <property type="gene ID" value="BGIOSGA035690"/>
</dbReference>
<dbReference type="AlphaFoldDB" id="B8BIH5"/>
<name>B8BIH5_ORYSI</name>
<sequence>MEPVHTKIEAFGVRSRDIAGLKEDGEHDNSADGMGLLLCRGKEERIHLFPSFHADCHFIPGQIAHKTSHHFDISVILYGEYGTFPKRQEEMIYGWLLQLGCEPVKKGCNVQPNSPTNKKIHMPP</sequence>
<keyword evidence="2" id="KW-1185">Reference proteome</keyword>
<organism evidence="1 2">
    <name type="scientific">Oryza sativa subsp. indica</name>
    <name type="common">Rice</name>
    <dbReference type="NCBI Taxonomy" id="39946"/>
    <lineage>
        <taxon>Eukaryota</taxon>
        <taxon>Viridiplantae</taxon>
        <taxon>Streptophyta</taxon>
        <taxon>Embryophyta</taxon>
        <taxon>Tracheophyta</taxon>
        <taxon>Spermatophyta</taxon>
        <taxon>Magnoliopsida</taxon>
        <taxon>Liliopsida</taxon>
        <taxon>Poales</taxon>
        <taxon>Poaceae</taxon>
        <taxon>BOP clade</taxon>
        <taxon>Oryzoideae</taxon>
        <taxon>Oryzeae</taxon>
        <taxon>Oryzinae</taxon>
        <taxon>Oryza</taxon>
        <taxon>Oryza sativa</taxon>
    </lineage>
</organism>
<dbReference type="Proteomes" id="UP000007015">
    <property type="component" value="Chromosome 11"/>
</dbReference>
<accession>B8BIH5</accession>
<reference evidence="1 2" key="1">
    <citation type="journal article" date="2005" name="PLoS Biol.">
        <title>The genomes of Oryza sativa: a history of duplications.</title>
        <authorList>
            <person name="Yu J."/>
            <person name="Wang J."/>
            <person name="Lin W."/>
            <person name="Li S."/>
            <person name="Li H."/>
            <person name="Zhou J."/>
            <person name="Ni P."/>
            <person name="Dong W."/>
            <person name="Hu S."/>
            <person name="Zeng C."/>
            <person name="Zhang J."/>
            <person name="Zhang Y."/>
            <person name="Li R."/>
            <person name="Xu Z."/>
            <person name="Li S."/>
            <person name="Li X."/>
            <person name="Zheng H."/>
            <person name="Cong L."/>
            <person name="Lin L."/>
            <person name="Yin J."/>
            <person name="Geng J."/>
            <person name="Li G."/>
            <person name="Shi J."/>
            <person name="Liu J."/>
            <person name="Lv H."/>
            <person name="Li J."/>
            <person name="Wang J."/>
            <person name="Deng Y."/>
            <person name="Ran L."/>
            <person name="Shi X."/>
            <person name="Wang X."/>
            <person name="Wu Q."/>
            <person name="Li C."/>
            <person name="Ren X."/>
            <person name="Wang J."/>
            <person name="Wang X."/>
            <person name="Li D."/>
            <person name="Liu D."/>
            <person name="Zhang X."/>
            <person name="Ji Z."/>
            <person name="Zhao W."/>
            <person name="Sun Y."/>
            <person name="Zhang Z."/>
            <person name="Bao J."/>
            <person name="Han Y."/>
            <person name="Dong L."/>
            <person name="Ji J."/>
            <person name="Chen P."/>
            <person name="Wu S."/>
            <person name="Liu J."/>
            <person name="Xiao Y."/>
            <person name="Bu D."/>
            <person name="Tan J."/>
            <person name="Yang L."/>
            <person name="Ye C."/>
            <person name="Zhang J."/>
            <person name="Xu J."/>
            <person name="Zhou Y."/>
            <person name="Yu Y."/>
            <person name="Zhang B."/>
            <person name="Zhuang S."/>
            <person name="Wei H."/>
            <person name="Liu B."/>
            <person name="Lei M."/>
            <person name="Yu H."/>
            <person name="Li Y."/>
            <person name="Xu H."/>
            <person name="Wei S."/>
            <person name="He X."/>
            <person name="Fang L."/>
            <person name="Zhang Z."/>
            <person name="Zhang Y."/>
            <person name="Huang X."/>
            <person name="Su Z."/>
            <person name="Tong W."/>
            <person name="Li J."/>
            <person name="Tong Z."/>
            <person name="Li S."/>
            <person name="Ye J."/>
            <person name="Wang L."/>
            <person name="Fang L."/>
            <person name="Lei T."/>
            <person name="Chen C."/>
            <person name="Chen H."/>
            <person name="Xu Z."/>
            <person name="Li H."/>
            <person name="Huang H."/>
            <person name="Zhang F."/>
            <person name="Xu H."/>
            <person name="Li N."/>
            <person name="Zhao C."/>
            <person name="Li S."/>
            <person name="Dong L."/>
            <person name="Huang Y."/>
            <person name="Li L."/>
            <person name="Xi Y."/>
            <person name="Qi Q."/>
            <person name="Li W."/>
            <person name="Zhang B."/>
            <person name="Hu W."/>
            <person name="Zhang Y."/>
            <person name="Tian X."/>
            <person name="Jiao Y."/>
            <person name="Liang X."/>
            <person name="Jin J."/>
            <person name="Gao L."/>
            <person name="Zheng W."/>
            <person name="Hao B."/>
            <person name="Liu S."/>
            <person name="Wang W."/>
            <person name="Yuan L."/>
            <person name="Cao M."/>
            <person name="McDermott J."/>
            <person name="Samudrala R."/>
            <person name="Wang J."/>
            <person name="Wong G.K."/>
            <person name="Yang H."/>
        </authorList>
    </citation>
    <scope>NUCLEOTIDE SEQUENCE [LARGE SCALE GENOMIC DNA]</scope>
    <source>
        <strain evidence="2">cv. 93-11</strain>
    </source>
</reference>
<gene>
    <name evidence="1" type="ORF">OsI_36977</name>
</gene>